<dbReference type="EMBL" id="VJMG01000036">
    <property type="protein sequence ID" value="TRL38050.1"/>
    <property type="molecule type" value="Genomic_DNA"/>
</dbReference>
<dbReference type="InterPro" id="IPR021529">
    <property type="entry name" value="DUF2798"/>
</dbReference>
<proteinExistence type="predicted"/>
<comment type="caution">
    <text evidence="2">The sequence shown here is derived from an EMBL/GenBank/DDBJ whole genome shotgun (WGS) entry which is preliminary data.</text>
</comment>
<dbReference type="Proteomes" id="UP000316801">
    <property type="component" value="Unassembled WGS sequence"/>
</dbReference>
<name>A0A549T880_9HYPH</name>
<feature type="transmembrane region" description="Helical" evidence="1">
    <location>
        <begin position="12"/>
        <end position="34"/>
    </location>
</feature>
<dbReference type="RefSeq" id="WP_143125762.1">
    <property type="nucleotide sequence ID" value="NZ_VJMG01000036.1"/>
</dbReference>
<sequence>MKIKRLPARTASLLMPFILSILMTFVVSAVATMTNMGPAPGFLGKWMSAWGLSWLIAFPTLLLALPLARRIVLSLVERA</sequence>
<dbReference type="AlphaFoldDB" id="A0A549T880"/>
<evidence type="ECO:0000313" key="3">
    <source>
        <dbReference type="Proteomes" id="UP000316801"/>
    </source>
</evidence>
<evidence type="ECO:0000256" key="1">
    <source>
        <dbReference type="SAM" id="Phobius"/>
    </source>
</evidence>
<gene>
    <name evidence="2" type="ORF">FNA46_13675</name>
</gene>
<keyword evidence="3" id="KW-1185">Reference proteome</keyword>
<evidence type="ECO:0000313" key="2">
    <source>
        <dbReference type="EMBL" id="TRL38050.1"/>
    </source>
</evidence>
<keyword evidence="1" id="KW-1133">Transmembrane helix</keyword>
<feature type="transmembrane region" description="Helical" evidence="1">
    <location>
        <begin position="46"/>
        <end position="68"/>
    </location>
</feature>
<reference evidence="2 3" key="1">
    <citation type="submission" date="2019-07" db="EMBL/GenBank/DDBJ databases">
        <title>Ln-dependent methylotrophs.</title>
        <authorList>
            <person name="Tani A."/>
        </authorList>
    </citation>
    <scope>NUCLEOTIDE SEQUENCE [LARGE SCALE GENOMIC DNA]</scope>
    <source>
        <strain evidence="2 3">SM12</strain>
    </source>
</reference>
<organism evidence="2 3">
    <name type="scientific">Rhizobium straminoryzae</name>
    <dbReference type="NCBI Taxonomy" id="1387186"/>
    <lineage>
        <taxon>Bacteria</taxon>
        <taxon>Pseudomonadati</taxon>
        <taxon>Pseudomonadota</taxon>
        <taxon>Alphaproteobacteria</taxon>
        <taxon>Hyphomicrobiales</taxon>
        <taxon>Rhizobiaceae</taxon>
        <taxon>Rhizobium/Agrobacterium group</taxon>
        <taxon>Rhizobium</taxon>
    </lineage>
</organism>
<keyword evidence="1" id="KW-0812">Transmembrane</keyword>
<keyword evidence="1" id="KW-0472">Membrane</keyword>
<dbReference type="Pfam" id="PF11391">
    <property type="entry name" value="DUF2798"/>
    <property type="match status" value="1"/>
</dbReference>
<accession>A0A549T880</accession>
<protein>
    <submittedName>
        <fullName evidence="2">DUF2798 domain-containing protein</fullName>
    </submittedName>
</protein>